<dbReference type="GO" id="GO:0005737">
    <property type="term" value="C:cytoplasm"/>
    <property type="evidence" value="ECO:0007669"/>
    <property type="project" value="TreeGrafter"/>
</dbReference>
<dbReference type="PANTHER" id="PTHR16487:SF0">
    <property type="entry name" value="PROTEIN PHOSPHATASE 4 REGULATORY SUBUNIT 2-RELATED"/>
    <property type="match status" value="1"/>
</dbReference>
<accession>A0AAD3E2P9</accession>
<organism evidence="3 4">
    <name type="scientific">Astrephomene gubernaculifera</name>
    <dbReference type="NCBI Taxonomy" id="47775"/>
    <lineage>
        <taxon>Eukaryota</taxon>
        <taxon>Viridiplantae</taxon>
        <taxon>Chlorophyta</taxon>
        <taxon>core chlorophytes</taxon>
        <taxon>Chlorophyceae</taxon>
        <taxon>CS clade</taxon>
        <taxon>Chlamydomonadales</taxon>
        <taxon>Astrephomenaceae</taxon>
        <taxon>Astrephomene</taxon>
    </lineage>
</organism>
<feature type="region of interest" description="Disordered" evidence="2">
    <location>
        <begin position="1"/>
        <end position="33"/>
    </location>
</feature>
<dbReference type="Pfam" id="PF09184">
    <property type="entry name" value="PPP4R2"/>
    <property type="match status" value="1"/>
</dbReference>
<feature type="non-terminal residue" evidence="3">
    <location>
        <position position="208"/>
    </location>
</feature>
<dbReference type="Proteomes" id="UP001054857">
    <property type="component" value="Unassembled WGS sequence"/>
</dbReference>
<reference evidence="3 4" key="1">
    <citation type="journal article" date="2021" name="Sci. Rep.">
        <title>Genome sequencing of the multicellular alga Astrephomene provides insights into convergent evolution of germ-soma differentiation.</title>
        <authorList>
            <person name="Yamashita S."/>
            <person name="Yamamoto K."/>
            <person name="Matsuzaki R."/>
            <person name="Suzuki S."/>
            <person name="Yamaguchi H."/>
            <person name="Hirooka S."/>
            <person name="Minakuchi Y."/>
            <person name="Miyagishima S."/>
            <person name="Kawachi M."/>
            <person name="Toyoda A."/>
            <person name="Nozaki H."/>
        </authorList>
    </citation>
    <scope>NUCLEOTIDE SEQUENCE [LARGE SCALE GENOMIC DNA]</scope>
    <source>
        <strain evidence="3 4">NIES-4017</strain>
    </source>
</reference>
<dbReference type="PANTHER" id="PTHR16487">
    <property type="entry name" value="PPP4R2-RELATED PROTEIN"/>
    <property type="match status" value="1"/>
</dbReference>
<dbReference type="GO" id="GO:0019888">
    <property type="term" value="F:protein phosphatase regulator activity"/>
    <property type="evidence" value="ECO:0007669"/>
    <property type="project" value="InterPro"/>
</dbReference>
<evidence type="ECO:0008006" key="5">
    <source>
        <dbReference type="Google" id="ProtNLM"/>
    </source>
</evidence>
<evidence type="ECO:0000256" key="1">
    <source>
        <dbReference type="ARBA" id="ARBA00009207"/>
    </source>
</evidence>
<evidence type="ECO:0000256" key="2">
    <source>
        <dbReference type="SAM" id="MobiDB-lite"/>
    </source>
</evidence>
<evidence type="ECO:0000313" key="3">
    <source>
        <dbReference type="EMBL" id="GFR52631.1"/>
    </source>
</evidence>
<proteinExistence type="inferred from homology"/>
<dbReference type="InterPro" id="IPR015267">
    <property type="entry name" value="PPP4R2"/>
</dbReference>
<comment type="similarity">
    <text evidence="1">Belongs to the PPP4R2 family.</text>
</comment>
<name>A0AAD3E2P9_9CHLO</name>
<feature type="compositionally biased region" description="Basic and acidic residues" evidence="2">
    <location>
        <begin position="14"/>
        <end position="23"/>
    </location>
</feature>
<dbReference type="GO" id="GO:0005634">
    <property type="term" value="C:nucleus"/>
    <property type="evidence" value="ECO:0007669"/>
    <property type="project" value="TreeGrafter"/>
</dbReference>
<sequence length="208" mass="22747">MTAQSEPMEASNEAPKERFESERGNSGSAQPAPCSDFIASEADLIAFTRLPLEERALTAQLRGVLAESALTGRIRYKWPLLRPLVDFVLEQVLTAYDAETRVEVGPAGPDSVSETIERFQKLLSAFSDAPWTFQRLCEILLEPKRQYSRLPKLVLAIEKCLLVTTEQPPTEADQLPPPPLCTVLGPVNTNPPPVYSNTHHHAGAGGGS</sequence>
<dbReference type="GO" id="GO:0030289">
    <property type="term" value="C:protein phosphatase 4 complex"/>
    <property type="evidence" value="ECO:0007669"/>
    <property type="project" value="InterPro"/>
</dbReference>
<protein>
    <recommendedName>
        <fullName evidence="5">Serine/threonine-protein phosphatase 4 regulatory subunit 2</fullName>
    </recommendedName>
</protein>
<evidence type="ECO:0000313" key="4">
    <source>
        <dbReference type="Proteomes" id="UP001054857"/>
    </source>
</evidence>
<dbReference type="EMBL" id="BMAR01000068">
    <property type="protein sequence ID" value="GFR52631.1"/>
    <property type="molecule type" value="Genomic_DNA"/>
</dbReference>
<keyword evidence="4" id="KW-1185">Reference proteome</keyword>
<comment type="caution">
    <text evidence="3">The sequence shown here is derived from an EMBL/GenBank/DDBJ whole genome shotgun (WGS) entry which is preliminary data.</text>
</comment>
<gene>
    <name evidence="3" type="ORF">Agub_g15221</name>
</gene>
<dbReference type="AlphaFoldDB" id="A0AAD3E2P9"/>